<accession>A0A6M5Z1G6</accession>
<keyword evidence="1" id="KW-0812">Transmembrane</keyword>
<dbReference type="Proteomes" id="UP000503447">
    <property type="component" value="Chromosome"/>
</dbReference>
<keyword evidence="1" id="KW-1133">Transmembrane helix</keyword>
<dbReference type="EMBL" id="CP053452">
    <property type="protein sequence ID" value="QJW99022.1"/>
    <property type="molecule type" value="Genomic_DNA"/>
</dbReference>
<reference evidence="3" key="1">
    <citation type="submission" date="2020-05" db="EMBL/GenBank/DDBJ databases">
        <title>Frigoriglobus tundricola gen. nov., sp. nov., a psychrotolerant cellulolytic planctomycete of the family Gemmataceae with two divergent copies of 16S rRNA gene.</title>
        <authorList>
            <person name="Kulichevskaya I.S."/>
            <person name="Ivanova A.A."/>
            <person name="Naumoff D.G."/>
            <person name="Beletsky A.V."/>
            <person name="Rijpstra W.I.C."/>
            <person name="Sinninghe Damste J.S."/>
            <person name="Mardanov A.V."/>
            <person name="Ravin N.V."/>
            <person name="Dedysh S.N."/>
        </authorList>
    </citation>
    <scope>NUCLEOTIDE SEQUENCE [LARGE SCALE GENOMIC DNA]</scope>
    <source>
        <strain evidence="3">PL17</strain>
    </source>
</reference>
<keyword evidence="1" id="KW-0472">Membrane</keyword>
<name>A0A6M5Z1G6_9BACT</name>
<dbReference type="RefSeq" id="WP_171474073.1">
    <property type="nucleotide sequence ID" value="NZ_CP053452.2"/>
</dbReference>
<proteinExistence type="predicted"/>
<evidence type="ECO:0000313" key="2">
    <source>
        <dbReference type="EMBL" id="QJW99022.1"/>
    </source>
</evidence>
<feature type="transmembrane region" description="Helical" evidence="1">
    <location>
        <begin position="59"/>
        <end position="78"/>
    </location>
</feature>
<protein>
    <submittedName>
        <fullName evidence="2">Uncharacterized protein</fullName>
    </submittedName>
</protein>
<evidence type="ECO:0000313" key="3">
    <source>
        <dbReference type="Proteomes" id="UP000503447"/>
    </source>
</evidence>
<keyword evidence="3" id="KW-1185">Reference proteome</keyword>
<evidence type="ECO:0000256" key="1">
    <source>
        <dbReference type="SAM" id="Phobius"/>
    </source>
</evidence>
<gene>
    <name evidence="2" type="ORF">FTUN_6618</name>
</gene>
<organism evidence="2 3">
    <name type="scientific">Frigoriglobus tundricola</name>
    <dbReference type="NCBI Taxonomy" id="2774151"/>
    <lineage>
        <taxon>Bacteria</taxon>
        <taxon>Pseudomonadati</taxon>
        <taxon>Planctomycetota</taxon>
        <taxon>Planctomycetia</taxon>
        <taxon>Gemmatales</taxon>
        <taxon>Gemmataceae</taxon>
        <taxon>Frigoriglobus</taxon>
    </lineage>
</organism>
<sequence>MTTPNAFPDPEPGLDALVRAQLEAEAGKANVRSMADRVLARLAADAPARPRRGRPWSRVAALAGAAALAATVLVALFVSSGPRDAVASPADVVQAARDSAAGNDTRCYRVTLELPAPARELFPLLALDSGTRTLCTRGAQFVVEPGFGGRGAWGRDGTGRVWVAPTPEAAAAFSEAELPPGLRNAVKIHALELPPVLNEVLIDFDLTWAEPPTPTADAHAVTATRRGEPPLLGIAGAELVIEKNTNVIRSLTVRRKALFNGTTTLTFALLSSVARADTVFTPEGHINPGAPVYDRSQPVLRRQAMRWTDMKPPQER</sequence>
<dbReference type="KEGG" id="ftj:FTUN_6618"/>
<dbReference type="AlphaFoldDB" id="A0A6M5Z1G6"/>